<evidence type="ECO:0000313" key="7">
    <source>
        <dbReference type="Proteomes" id="UP000000267"/>
    </source>
</evidence>
<feature type="domain" description="Nucleoporin Nup159/Nup146 N-terminal" evidence="5">
    <location>
        <begin position="35"/>
        <end position="378"/>
    </location>
</feature>
<feature type="compositionally biased region" description="Basic and acidic residues" evidence="4">
    <location>
        <begin position="840"/>
        <end position="859"/>
    </location>
</feature>
<name>A7THF0_VANPO</name>
<dbReference type="InterPro" id="IPR039462">
    <property type="entry name" value="Nup159/Nup146_N"/>
</dbReference>
<feature type="compositionally biased region" description="Acidic residues" evidence="4">
    <location>
        <begin position="860"/>
        <end position="876"/>
    </location>
</feature>
<feature type="region of interest" description="Disordered" evidence="4">
    <location>
        <begin position="780"/>
        <end position="944"/>
    </location>
</feature>
<reference evidence="6 7" key="1">
    <citation type="journal article" date="2007" name="Proc. Natl. Acad. Sci. U.S.A.">
        <title>Independent sorting-out of thousands of duplicated gene pairs in two yeast species descended from a whole-genome duplication.</title>
        <authorList>
            <person name="Scannell D.R."/>
            <person name="Frank A.C."/>
            <person name="Conant G.C."/>
            <person name="Byrne K.P."/>
            <person name="Woolfit M."/>
            <person name="Wolfe K.H."/>
        </authorList>
    </citation>
    <scope>NUCLEOTIDE SEQUENCE [LARGE SCALE GENOMIC DNA]</scope>
    <source>
        <strain evidence="7">ATCC 22028 / DSM 70294 / BCRC 21397 / CBS 2163 / NBRC 10782 / NRRL Y-8283 / UCD 57-17</strain>
    </source>
</reference>
<feature type="compositionally biased region" description="Acidic residues" evidence="4">
    <location>
        <begin position="924"/>
        <end position="944"/>
    </location>
</feature>
<dbReference type="GO" id="GO:0000056">
    <property type="term" value="P:ribosomal small subunit export from nucleus"/>
    <property type="evidence" value="ECO:0007669"/>
    <property type="project" value="EnsemblFungi"/>
</dbReference>
<feature type="compositionally biased region" description="Polar residues" evidence="4">
    <location>
        <begin position="671"/>
        <end position="691"/>
    </location>
</feature>
<dbReference type="RefSeq" id="XP_001646132.1">
    <property type="nucleotide sequence ID" value="XM_001646082.1"/>
</dbReference>
<evidence type="ECO:0000256" key="3">
    <source>
        <dbReference type="ARBA" id="ARBA00023242"/>
    </source>
</evidence>
<feature type="compositionally biased region" description="Acidic residues" evidence="4">
    <location>
        <begin position="895"/>
        <end position="904"/>
    </location>
</feature>
<feature type="compositionally biased region" description="Basic and acidic residues" evidence="4">
    <location>
        <begin position="647"/>
        <end position="670"/>
    </location>
</feature>
<feature type="region of interest" description="Disordered" evidence="4">
    <location>
        <begin position="734"/>
        <end position="761"/>
    </location>
</feature>
<dbReference type="OrthoDB" id="248320at2759"/>
<keyword evidence="2" id="KW-0813">Transport</keyword>
<feature type="compositionally biased region" description="Basic and acidic residues" evidence="4">
    <location>
        <begin position="907"/>
        <end position="916"/>
    </location>
</feature>
<dbReference type="FunCoup" id="A7THF0">
    <property type="interactions" value="159"/>
</dbReference>
<dbReference type="KEGG" id="vpo:Kpol_1039p23"/>
<dbReference type="InParanoid" id="A7THF0"/>
<dbReference type="GO" id="GO:0044614">
    <property type="term" value="C:nuclear pore cytoplasmic filaments"/>
    <property type="evidence" value="ECO:0007669"/>
    <property type="project" value="EnsemblFungi"/>
</dbReference>
<feature type="compositionally biased region" description="Basic and acidic residues" evidence="4">
    <location>
        <begin position="877"/>
        <end position="894"/>
    </location>
</feature>
<feature type="region of interest" description="Disordered" evidence="4">
    <location>
        <begin position="522"/>
        <end position="549"/>
    </location>
</feature>
<evidence type="ECO:0000256" key="1">
    <source>
        <dbReference type="ARBA" id="ARBA00004123"/>
    </source>
</evidence>
<sequence>MSVVGDDLETVVSEEFGFKPLGQAVILPSYDEKLPYSSLHNLDISNKRGLYVATSGDKTVIGKVQDLRDFVSSSEVTALPQFLWEKDITGVIAVKFYNNLVLILNTDGQLSSIDCNDLSKDLENIHKFESGILEFKLSANTLFLLSNNYQLFCYNISADEIVPITNEVIALDVFENLLVAINSNGIIKFYEISGAELNEFESFGYPDQLKEEFNDEYKPISITVLDKARFLVVFGVDVDTTEDMISYDHKMYIVAKKESEFIFKESYDILPAFGSVLRYPTYYNIYLKGLIKENQELNVLGSACSSELTILDKLDIVQPSQDSERAVLPINKETDNDTNPIGIAIDVCTDGLIGEPCQGVDKIDHMALIYILTNEGKLIIDGLYDSTAIKNDSYNVNSLKARIINENEGENDSIKPFIKNEVLKENAPILSSAKISSGTDDNKTPTFSQPSFGIPNSNTLEPSNFAFGKPSFGSPASSSPFSAFSTTATEETSSSTAFGKPAFGAPSFNSFKSSTETANQTFGAPSFGTPSFGSSSSKPDGSTESSVFGKPTFGQSSFSASAFQAKESSSGPTFGQSSFANSTFGNLAGSNKSTNIFGSASSDKADNPFLGASNGNSPFANLMSNKPAVDVESPFSKFSISNKVEEIDSRETNDIPKEESSTSEDLRDSTVEQMPTISTPLASKDISLTKQETSDESAGITADNKPKESGFSISSLTDKIKKSANISENDLNINSFTKSPFETEKSGESSPFSNFTNDLNKSQPASFAINLNDKNKELLQDDMQKNISESEAEIVDINEESSSVDLPKINDEVSKESNNNSEESDADSITTQESYENVEAFEKHSEQESDTESLNKTEFNDEPNNENVEEIKDNEEIEIRKELEVEEASTKQEPETDNEDDVVEESVLNREIETKNELQNGVPTEEENEINEESEIESEETSEIVEESIVVKTIGTSPANSANAEIQTEPLLVFDKSTQFEKEYSTVGHQTDKIETCDFNIQTFEDDESYVALCHKPSTLKPFFTGATIKGMKYLSDDPNLRIVESTYNFIEAELLVLSLNLKNMDEFLVDQSTTYIEKRTDKTLNNIYIWRLNESKILVDILSQKVESCASQFSKQDDLLLRVDELTEKIKKNVDEKIKFKEFINTLDEIVNGKEERVRDLTLYQSTVQNNLRNKIRVLSEKINRIEETVNILKMYTVNSDKLSDNPLVSRLIAESVSRGNLLDEIKSLRGDLNKFRANSEGAFTDESTSAEQTALAIRKGNSLNSIKVAETSLRLNTKQQLGLFFEKMVSVQE</sequence>
<keyword evidence="3" id="KW-0539">Nucleus</keyword>
<dbReference type="GO" id="GO:0051664">
    <property type="term" value="P:nuclear pore localization"/>
    <property type="evidence" value="ECO:0007669"/>
    <property type="project" value="EnsemblFungi"/>
</dbReference>
<dbReference type="eggNOG" id="KOG3630">
    <property type="taxonomic scope" value="Eukaryota"/>
</dbReference>
<keyword evidence="7" id="KW-1185">Reference proteome</keyword>
<feature type="region of interest" description="Disordered" evidence="4">
    <location>
        <begin position="433"/>
        <end position="460"/>
    </location>
</feature>
<dbReference type="SUPFAM" id="SSF117289">
    <property type="entry name" value="Nucleoporin domain"/>
    <property type="match status" value="1"/>
</dbReference>
<dbReference type="HOGENOM" id="CLU_250354_0_0_1"/>
<accession>A7THF0</accession>
<evidence type="ECO:0000313" key="6">
    <source>
        <dbReference type="EMBL" id="EDO18274.1"/>
    </source>
</evidence>
<dbReference type="GO" id="GO:0016973">
    <property type="term" value="P:poly(A)+ mRNA export from nucleus"/>
    <property type="evidence" value="ECO:0007669"/>
    <property type="project" value="EnsemblFungi"/>
</dbReference>
<dbReference type="PhylomeDB" id="A7THF0"/>
<evidence type="ECO:0000256" key="2">
    <source>
        <dbReference type="ARBA" id="ARBA00022448"/>
    </source>
</evidence>
<dbReference type="GO" id="GO:0006607">
    <property type="term" value="P:NLS-bearing protein import into nucleus"/>
    <property type="evidence" value="ECO:0007669"/>
    <property type="project" value="EnsemblFungi"/>
</dbReference>
<evidence type="ECO:0000259" key="5">
    <source>
        <dbReference type="Pfam" id="PF16755"/>
    </source>
</evidence>
<dbReference type="InterPro" id="IPR015943">
    <property type="entry name" value="WD40/YVTN_repeat-like_dom_sf"/>
</dbReference>
<dbReference type="STRING" id="436907.A7THF0"/>
<dbReference type="GO" id="GO:0000774">
    <property type="term" value="F:adenyl-nucleotide exchange factor activity"/>
    <property type="evidence" value="ECO:0007669"/>
    <property type="project" value="EnsemblFungi"/>
</dbReference>
<evidence type="ECO:0000256" key="4">
    <source>
        <dbReference type="SAM" id="MobiDB-lite"/>
    </source>
</evidence>
<dbReference type="GO" id="GO:0006611">
    <property type="term" value="P:protein export from nucleus"/>
    <property type="evidence" value="ECO:0007669"/>
    <property type="project" value="EnsemblFungi"/>
</dbReference>
<dbReference type="GO" id="GO:0017056">
    <property type="term" value="F:structural constituent of nuclear pore"/>
    <property type="evidence" value="ECO:0007669"/>
    <property type="project" value="EnsemblFungi"/>
</dbReference>
<dbReference type="EMBL" id="DS480391">
    <property type="protein sequence ID" value="EDO18274.1"/>
    <property type="molecule type" value="Genomic_DNA"/>
</dbReference>
<proteinExistence type="predicted"/>
<feature type="compositionally biased region" description="Low complexity" evidence="4">
    <location>
        <begin position="522"/>
        <end position="546"/>
    </location>
</feature>
<feature type="compositionally biased region" description="Acidic residues" evidence="4">
    <location>
        <begin position="790"/>
        <end position="799"/>
    </location>
</feature>
<dbReference type="GO" id="GO:0000055">
    <property type="term" value="P:ribosomal large subunit export from nucleus"/>
    <property type="evidence" value="ECO:0007669"/>
    <property type="project" value="EnsemblFungi"/>
</dbReference>
<feature type="compositionally biased region" description="Polar residues" evidence="4">
    <location>
        <begin position="748"/>
        <end position="761"/>
    </location>
</feature>
<organism evidence="7">
    <name type="scientific">Vanderwaltozyma polyspora (strain ATCC 22028 / DSM 70294 / BCRC 21397 / CBS 2163 / NBRC 10782 / NRRL Y-8283 / UCD 57-17)</name>
    <name type="common">Kluyveromyces polysporus</name>
    <dbReference type="NCBI Taxonomy" id="436907"/>
    <lineage>
        <taxon>Eukaryota</taxon>
        <taxon>Fungi</taxon>
        <taxon>Dikarya</taxon>
        <taxon>Ascomycota</taxon>
        <taxon>Saccharomycotina</taxon>
        <taxon>Saccharomycetes</taxon>
        <taxon>Saccharomycetales</taxon>
        <taxon>Saccharomycetaceae</taxon>
        <taxon>Vanderwaltozyma</taxon>
    </lineage>
</organism>
<dbReference type="Proteomes" id="UP000000267">
    <property type="component" value="Unassembled WGS sequence"/>
</dbReference>
<gene>
    <name evidence="6" type="ORF">Kpol_1039p23</name>
</gene>
<dbReference type="OMA" id="NIYTWRI"/>
<dbReference type="GO" id="GO:0044613">
    <property type="term" value="C:nuclear pore central transport channel"/>
    <property type="evidence" value="ECO:0007669"/>
    <property type="project" value="EnsemblFungi"/>
</dbReference>
<feature type="region of interest" description="Disordered" evidence="4">
    <location>
        <begin position="647"/>
        <end position="713"/>
    </location>
</feature>
<protein>
    <recommendedName>
        <fullName evidence="5">Nucleoporin Nup159/Nup146 N-terminal domain-containing protein</fullName>
    </recommendedName>
</protein>
<dbReference type="Pfam" id="PF16755">
    <property type="entry name" value="Beta-prop_NUP159_NUP214"/>
    <property type="match status" value="1"/>
</dbReference>
<comment type="subcellular location">
    <subcellularLocation>
        <location evidence="1">Nucleus</location>
    </subcellularLocation>
</comment>
<dbReference type="Gene3D" id="2.130.10.10">
    <property type="entry name" value="YVTN repeat-like/Quinoprotein amine dehydrogenase"/>
    <property type="match status" value="1"/>
</dbReference>
<dbReference type="GeneID" id="5546551"/>
<dbReference type="SMR" id="A7THF0"/>